<evidence type="ECO:0000313" key="8">
    <source>
        <dbReference type="Proteomes" id="UP000594263"/>
    </source>
</evidence>
<dbReference type="OMA" id="HAANDIC"/>
<dbReference type="PROSITE" id="PS00194">
    <property type="entry name" value="THIOREDOXIN_1"/>
    <property type="match status" value="1"/>
</dbReference>
<dbReference type="GO" id="GO:0005737">
    <property type="term" value="C:cytoplasm"/>
    <property type="evidence" value="ECO:0007669"/>
    <property type="project" value="TreeGrafter"/>
</dbReference>
<evidence type="ECO:0000259" key="6">
    <source>
        <dbReference type="PROSITE" id="PS51352"/>
    </source>
</evidence>
<dbReference type="Proteomes" id="UP000594263">
    <property type="component" value="Unplaced"/>
</dbReference>
<protein>
    <recommendedName>
        <fullName evidence="6">Thioredoxin domain-containing protein</fullName>
    </recommendedName>
</protein>
<dbReference type="PANTHER" id="PTHR45663">
    <property type="entry name" value="GEO12009P1"/>
    <property type="match status" value="1"/>
</dbReference>
<keyword evidence="1" id="KW-0813">Transport</keyword>
<organism evidence="7 8">
    <name type="scientific">Kalanchoe fedtschenkoi</name>
    <name type="common">Lavender scallops</name>
    <name type="synonym">South American air plant</name>
    <dbReference type="NCBI Taxonomy" id="63787"/>
    <lineage>
        <taxon>Eukaryota</taxon>
        <taxon>Viridiplantae</taxon>
        <taxon>Streptophyta</taxon>
        <taxon>Embryophyta</taxon>
        <taxon>Tracheophyta</taxon>
        <taxon>Spermatophyta</taxon>
        <taxon>Magnoliopsida</taxon>
        <taxon>eudicotyledons</taxon>
        <taxon>Gunneridae</taxon>
        <taxon>Pentapetalae</taxon>
        <taxon>Saxifragales</taxon>
        <taxon>Crassulaceae</taxon>
        <taxon>Kalanchoe</taxon>
    </lineage>
</organism>
<dbReference type="SUPFAM" id="SSF52833">
    <property type="entry name" value="Thioredoxin-like"/>
    <property type="match status" value="1"/>
</dbReference>
<dbReference type="NCBIfam" id="TIGR01068">
    <property type="entry name" value="thioredoxin"/>
    <property type="match status" value="1"/>
</dbReference>
<dbReference type="Gene3D" id="3.40.30.10">
    <property type="entry name" value="Glutaredoxin"/>
    <property type="match status" value="1"/>
</dbReference>
<dbReference type="GO" id="GO:0008047">
    <property type="term" value="F:enzyme activator activity"/>
    <property type="evidence" value="ECO:0007669"/>
    <property type="project" value="UniProtKB-ARBA"/>
</dbReference>
<evidence type="ECO:0000256" key="4">
    <source>
        <dbReference type="ARBA" id="ARBA00023157"/>
    </source>
</evidence>
<name>A0A7N0UAZ5_KALFE</name>
<dbReference type="InterPro" id="IPR005746">
    <property type="entry name" value="Thioredoxin"/>
</dbReference>
<reference evidence="7" key="1">
    <citation type="submission" date="2021-01" db="UniProtKB">
        <authorList>
            <consortium name="EnsemblPlants"/>
        </authorList>
    </citation>
    <scope>IDENTIFICATION</scope>
</reference>
<dbReference type="AlphaFoldDB" id="A0A7N0UAZ5"/>
<dbReference type="PROSITE" id="PS51352">
    <property type="entry name" value="THIOREDOXIN_2"/>
    <property type="match status" value="1"/>
</dbReference>
<feature type="domain" description="Thioredoxin" evidence="6">
    <location>
        <begin position="50"/>
        <end position="170"/>
    </location>
</feature>
<keyword evidence="5" id="KW-0676">Redox-active center</keyword>
<keyword evidence="2" id="KW-0809">Transit peptide</keyword>
<dbReference type="InterPro" id="IPR013766">
    <property type="entry name" value="Thioredoxin_domain"/>
</dbReference>
<proteinExistence type="predicted"/>
<dbReference type="PRINTS" id="PR00421">
    <property type="entry name" value="THIOREDOXIN"/>
</dbReference>
<evidence type="ECO:0000256" key="5">
    <source>
        <dbReference type="ARBA" id="ARBA00023284"/>
    </source>
</evidence>
<evidence type="ECO:0000256" key="3">
    <source>
        <dbReference type="ARBA" id="ARBA00022982"/>
    </source>
</evidence>
<evidence type="ECO:0000313" key="7">
    <source>
        <dbReference type="EnsemblPlants" id="Kaladp0059s0216.1.v1.1"/>
    </source>
</evidence>
<sequence length="173" mass="18843">MAISASSTSISALSTDCSKSLSPFSSTKLSSLTSLKLSAHLQRLQIQTRGAISSASPHGFVPLVKAEKQTFSNLDELLASSDKPVLVDFYATWCGPCQFMTPILNEVGSTLKDKVQVVKIDTEKYPSIADKYQIQALPTFIIFKDGKPCDRFEGALTAKQLIQRVENAVKVKL</sequence>
<dbReference type="InterPro" id="IPR036249">
    <property type="entry name" value="Thioredoxin-like_sf"/>
</dbReference>
<evidence type="ECO:0000256" key="2">
    <source>
        <dbReference type="ARBA" id="ARBA00022946"/>
    </source>
</evidence>
<dbReference type="InterPro" id="IPR017937">
    <property type="entry name" value="Thioredoxin_CS"/>
</dbReference>
<dbReference type="FunFam" id="3.40.30.10:FF:000001">
    <property type="entry name" value="Thioredoxin"/>
    <property type="match status" value="1"/>
</dbReference>
<evidence type="ECO:0000256" key="1">
    <source>
        <dbReference type="ARBA" id="ARBA00022448"/>
    </source>
</evidence>
<dbReference type="EnsemblPlants" id="Kaladp0059s0216.1.v1.1">
    <property type="protein sequence ID" value="Kaladp0059s0216.1.v1.1"/>
    <property type="gene ID" value="Kaladp0059s0216.v1.1"/>
</dbReference>
<keyword evidence="8" id="KW-1185">Reference proteome</keyword>
<dbReference type="GO" id="GO:0015035">
    <property type="term" value="F:protein-disulfide reductase activity"/>
    <property type="evidence" value="ECO:0007669"/>
    <property type="project" value="InterPro"/>
</dbReference>
<keyword evidence="4" id="KW-1015">Disulfide bond</keyword>
<accession>A0A7N0UAZ5</accession>
<dbReference type="CDD" id="cd02947">
    <property type="entry name" value="TRX_family"/>
    <property type="match status" value="1"/>
</dbReference>
<dbReference type="PANTHER" id="PTHR45663:SF15">
    <property type="entry name" value="THIOREDOXIN Y1, CHLOROPLASTIC"/>
    <property type="match status" value="1"/>
</dbReference>
<dbReference type="Gramene" id="Kaladp0059s0216.1.v1.1">
    <property type="protein sequence ID" value="Kaladp0059s0216.1.v1.1"/>
    <property type="gene ID" value="Kaladp0059s0216.v1.1"/>
</dbReference>
<dbReference type="Pfam" id="PF00085">
    <property type="entry name" value="Thioredoxin"/>
    <property type="match status" value="1"/>
</dbReference>
<keyword evidence="3" id="KW-0249">Electron transport</keyword>